<dbReference type="PRINTS" id="PR00071">
    <property type="entry name" value="HMGCOARDTASE"/>
</dbReference>
<dbReference type="EMBL" id="JAGXBM010000016">
    <property type="protein sequence ID" value="MBS3697763.1"/>
    <property type="molecule type" value="Genomic_DNA"/>
</dbReference>
<dbReference type="EC" id="1.1.1.88" evidence="3"/>
<dbReference type="PANTHER" id="PTHR10572">
    <property type="entry name" value="3-HYDROXY-3-METHYLGLUTARYL-COENZYME A REDUCTASE"/>
    <property type="match status" value="1"/>
</dbReference>
<proteinExistence type="inferred from homology"/>
<evidence type="ECO:0000256" key="2">
    <source>
        <dbReference type="ARBA" id="ARBA00023002"/>
    </source>
</evidence>
<dbReference type="CDD" id="cd00644">
    <property type="entry name" value="HMG-CoA_reductase_classII"/>
    <property type="match status" value="1"/>
</dbReference>
<dbReference type="RefSeq" id="WP_078357492.1">
    <property type="nucleotide sequence ID" value="NZ_JAEPSA010000018.1"/>
</dbReference>
<dbReference type="GO" id="GO:0015936">
    <property type="term" value="P:coenzyme A metabolic process"/>
    <property type="evidence" value="ECO:0007669"/>
    <property type="project" value="InterPro"/>
</dbReference>
<dbReference type="NCBIfam" id="TIGR00532">
    <property type="entry name" value="HMG_CoA_R_NAD"/>
    <property type="match status" value="1"/>
</dbReference>
<evidence type="ECO:0000256" key="3">
    <source>
        <dbReference type="RuleBase" id="RU361219"/>
    </source>
</evidence>
<dbReference type="AlphaFoldDB" id="D9N334"/>
<dbReference type="InterPro" id="IPR009023">
    <property type="entry name" value="HMG_CoA_Rdtase_NAD(P)-bd_sf"/>
</dbReference>
<keyword evidence="2 3" id="KW-0560">Oxidoreductase</keyword>
<dbReference type="Gene3D" id="1.10.8.660">
    <property type="match status" value="1"/>
</dbReference>
<dbReference type="InterPro" id="IPR002202">
    <property type="entry name" value="HMG_CoA_Rdtase"/>
</dbReference>
<reference evidence="4" key="1">
    <citation type="journal article" date="2010" name="Antimicrob. Agents Chemother.">
        <title>Origin and Molecular Evolution of the Determinant of Methicillin Resistance in Staphylococci.</title>
        <authorList>
            <person name="Tsubakishita S."/>
            <person name="Kuwahara-Arai K."/>
            <person name="Sasaki T."/>
            <person name="Hiramatsu K."/>
        </authorList>
    </citation>
    <scope>NUCLEOTIDE SEQUENCE</scope>
    <source>
        <strain evidence="4">CCUG 43834</strain>
    </source>
</reference>
<evidence type="ECO:0000256" key="1">
    <source>
        <dbReference type="ARBA" id="ARBA00007661"/>
    </source>
</evidence>
<keyword evidence="6" id="KW-1185">Reference proteome</keyword>
<gene>
    <name evidence="4" type="primary">mvaA</name>
    <name evidence="5" type="ORF">JJQ58_09820</name>
</gene>
<dbReference type="Gene3D" id="3.30.70.420">
    <property type="entry name" value="Hydroxymethylglutaryl-CoA reductase, class I/II, NAD/NADP-binding domain"/>
    <property type="match status" value="1"/>
</dbReference>
<dbReference type="GO" id="GO:0140643">
    <property type="term" value="F:hydroxymethylglutaryl-CoA reductase (NADH) activity"/>
    <property type="evidence" value="ECO:0007669"/>
    <property type="project" value="UniProtKB-EC"/>
</dbReference>
<dbReference type="PROSITE" id="PS50065">
    <property type="entry name" value="HMG_COA_REDUCTASE_4"/>
    <property type="match status" value="1"/>
</dbReference>
<dbReference type="InterPro" id="IPR023074">
    <property type="entry name" value="HMG_CoA_Rdtase_cat_sf"/>
</dbReference>
<comment type="similarity">
    <text evidence="1 3">Belongs to the HMG-CoA reductase family.</text>
</comment>
<dbReference type="STRING" id="150056.B2G86_07460"/>
<organism evidence="4">
    <name type="scientific">Mammaliicoccus fleurettii</name>
    <dbReference type="NCBI Taxonomy" id="150056"/>
    <lineage>
        <taxon>Bacteria</taxon>
        <taxon>Bacillati</taxon>
        <taxon>Bacillota</taxon>
        <taxon>Bacilli</taxon>
        <taxon>Bacillales</taxon>
        <taxon>Staphylococcaceae</taxon>
        <taxon>Mammaliicoccus</taxon>
    </lineage>
</organism>
<dbReference type="InterPro" id="IPR004553">
    <property type="entry name" value="HMG_CoA_Rdtase_bac-typ"/>
</dbReference>
<dbReference type="UniPathway" id="UPA00257">
    <property type="reaction ID" value="UER00367"/>
</dbReference>
<dbReference type="SUPFAM" id="SSF56542">
    <property type="entry name" value="Substrate-binding domain of HMG-CoA reductase"/>
    <property type="match status" value="1"/>
</dbReference>
<reference evidence="5 6" key="2">
    <citation type="submission" date="2021-05" db="EMBL/GenBank/DDBJ databases">
        <title>Staphylococcus fleurettii isolated from lake water in First Nation community in Manitoba, Canada.</title>
        <authorList>
            <person name="Bashar S."/>
            <person name="Murdock A."/>
            <person name="Patidar R."/>
            <person name="Golding G."/>
            <person name="Farenhorst A."/>
            <person name="Kumar A."/>
        </authorList>
    </citation>
    <scope>NUCLEOTIDE SEQUENCE [LARGE SCALE GENOMIC DNA]</scope>
    <source>
        <strain evidence="5 6">SF002</strain>
    </source>
</reference>
<comment type="catalytic activity">
    <reaction evidence="3">
        <text>(R)-mevalonate + 2 NAD(+) + CoA = (3S)-3-hydroxy-3-methylglutaryl-CoA + 2 NADH + 2 H(+)</text>
        <dbReference type="Rhea" id="RHEA:14833"/>
        <dbReference type="ChEBI" id="CHEBI:15378"/>
        <dbReference type="ChEBI" id="CHEBI:36464"/>
        <dbReference type="ChEBI" id="CHEBI:43074"/>
        <dbReference type="ChEBI" id="CHEBI:57287"/>
        <dbReference type="ChEBI" id="CHEBI:57540"/>
        <dbReference type="ChEBI" id="CHEBI:57945"/>
        <dbReference type="EC" id="1.1.1.88"/>
    </reaction>
</comment>
<dbReference type="GeneID" id="86196946"/>
<name>D9N334_9STAP</name>
<dbReference type="PANTHER" id="PTHR10572:SF24">
    <property type="entry name" value="3-HYDROXY-3-METHYLGLUTARYL-COENZYME A REDUCTASE"/>
    <property type="match status" value="1"/>
</dbReference>
<dbReference type="InterPro" id="IPR009029">
    <property type="entry name" value="HMG_CoA_Rdtase_sub-bd_dom_sf"/>
</dbReference>
<evidence type="ECO:0000313" key="5">
    <source>
        <dbReference type="EMBL" id="MBS3697763.1"/>
    </source>
</evidence>
<dbReference type="Gene3D" id="3.90.770.10">
    <property type="entry name" value="3-hydroxy-3-methylglutaryl-coenzyme A Reductase, Chain A, domain 2"/>
    <property type="match status" value="1"/>
</dbReference>
<accession>D9N334</accession>
<sequence>MKPLTKDFRHLSRPEKINQLKEHGWIQEQSEQILLNNSEIDKELLENLIENVIGQGTLPVGVLPEIIVNGKSYAVPMMVEEPSVVAAASYGSKLFNKSGGLKIIQSDNIKLGQIVFDNVTDTTQLSKDILELEQEIHQMADQVYPSILKRGGGYQKIETDEFPEEGMLSLKVYIDTRDAMGANIINTILEGIAHYLEEQLDDTDILMSILSNYSTTSVISIQGEIAVSDLEKSNMSGEEVAHRMERASVLAHIDPYRAVTHNKGVMNGISSVVLASGNDTRSVEAGAHAYASKDGQYRSLTTWKYDREGQCLVGTIELPLTLGIIGGSIDLLPMSKVTLDILNVESAQELAHIVAAVGLAQNFSACRALVSEGIQHGHMNLHYKSLAIKIGAKGVEINLITEALKNMDKPNLETAQALLYEMRNN</sequence>
<evidence type="ECO:0000313" key="6">
    <source>
        <dbReference type="Proteomes" id="UP000681586"/>
    </source>
</evidence>
<dbReference type="SUPFAM" id="SSF55035">
    <property type="entry name" value="NAD-binding domain of HMG-CoA reductase"/>
    <property type="match status" value="1"/>
</dbReference>
<keyword evidence="3" id="KW-0520">NAD</keyword>
<dbReference type="GO" id="GO:0004420">
    <property type="term" value="F:hydroxymethylglutaryl-CoA reductase (NADPH) activity"/>
    <property type="evidence" value="ECO:0007669"/>
    <property type="project" value="InterPro"/>
</dbReference>
<dbReference type="EMBL" id="AB546266">
    <property type="protein sequence ID" value="BAJ14588.1"/>
    <property type="molecule type" value="Genomic_DNA"/>
</dbReference>
<protein>
    <recommendedName>
        <fullName evidence="3">3-hydroxy-3-methylglutaryl coenzyme A reductase</fullName>
        <shortName evidence="3">HMG-CoA reductase</shortName>
        <ecNumber evidence="3">1.1.1.88</ecNumber>
    </recommendedName>
</protein>
<comment type="pathway">
    <text evidence="3">Metabolic intermediate metabolism; (R)-mevalonate degradation; (S)-3-hydroxy-3-methylglutaryl-CoA from (R)-mevalonate: step 1/1.</text>
</comment>
<dbReference type="Proteomes" id="UP000681586">
    <property type="component" value="Unassembled WGS sequence"/>
</dbReference>
<dbReference type="Pfam" id="PF00368">
    <property type="entry name" value="HMG-CoA_red"/>
    <property type="match status" value="1"/>
</dbReference>
<evidence type="ECO:0000313" key="4">
    <source>
        <dbReference type="EMBL" id="BAJ14588.1"/>
    </source>
</evidence>